<protein>
    <submittedName>
        <fullName evidence="3">Uncharacterized protein</fullName>
    </submittedName>
</protein>
<dbReference type="PATRIC" id="fig|1938.3.peg.2773"/>
<dbReference type="OrthoDB" id="10001407at2"/>
<dbReference type="EMBL" id="LFNT01000025">
    <property type="protein sequence ID" value="KMS72697.1"/>
    <property type="molecule type" value="Genomic_DNA"/>
</dbReference>
<evidence type="ECO:0000313" key="3">
    <source>
        <dbReference type="EMBL" id="KMS72697.1"/>
    </source>
</evidence>
<keyword evidence="2" id="KW-0472">Membrane</keyword>
<evidence type="ECO:0000313" key="4">
    <source>
        <dbReference type="Proteomes" id="UP000037432"/>
    </source>
</evidence>
<evidence type="ECO:0000256" key="1">
    <source>
        <dbReference type="SAM" id="MobiDB-lite"/>
    </source>
</evidence>
<organism evidence="3 4">
    <name type="scientific">Streptomyces viridochromogenes</name>
    <dbReference type="NCBI Taxonomy" id="1938"/>
    <lineage>
        <taxon>Bacteria</taxon>
        <taxon>Bacillati</taxon>
        <taxon>Actinomycetota</taxon>
        <taxon>Actinomycetes</taxon>
        <taxon>Kitasatosporales</taxon>
        <taxon>Streptomycetaceae</taxon>
        <taxon>Streptomyces</taxon>
    </lineage>
</organism>
<feature type="region of interest" description="Disordered" evidence="1">
    <location>
        <begin position="134"/>
        <end position="161"/>
    </location>
</feature>
<feature type="transmembrane region" description="Helical" evidence="2">
    <location>
        <begin position="50"/>
        <end position="69"/>
    </location>
</feature>
<feature type="transmembrane region" description="Helical" evidence="2">
    <location>
        <begin position="23"/>
        <end position="43"/>
    </location>
</feature>
<dbReference type="AlphaFoldDB" id="A0A0J7ZB85"/>
<evidence type="ECO:0000256" key="2">
    <source>
        <dbReference type="SAM" id="Phobius"/>
    </source>
</evidence>
<dbReference type="Proteomes" id="UP000037432">
    <property type="component" value="Unassembled WGS sequence"/>
</dbReference>
<name>A0A0J7ZB85_STRVR</name>
<keyword evidence="2" id="KW-1133">Transmembrane helix</keyword>
<comment type="caution">
    <text evidence="3">The sequence shown here is derived from an EMBL/GenBank/DDBJ whole genome shotgun (WGS) entry which is preliminary data.</text>
</comment>
<gene>
    <name evidence="3" type="ORF">ACM01_21935</name>
</gene>
<proteinExistence type="predicted"/>
<reference evidence="3 4" key="1">
    <citation type="submission" date="2015-06" db="EMBL/GenBank/DDBJ databases">
        <authorList>
            <person name="Ju K.-S."/>
            <person name="Doroghazi J.R."/>
            <person name="Metcalf W.W."/>
        </authorList>
    </citation>
    <scope>NUCLEOTIDE SEQUENCE [LARGE SCALE GENOMIC DNA]</scope>
    <source>
        <strain evidence="3 4">NRRL 3414</strain>
    </source>
</reference>
<feature type="compositionally biased region" description="Pro residues" evidence="1">
    <location>
        <begin position="138"/>
        <end position="148"/>
    </location>
</feature>
<feature type="transmembrane region" description="Helical" evidence="2">
    <location>
        <begin position="106"/>
        <end position="130"/>
    </location>
</feature>
<sequence>MIVGPYVSAGGLAAGIAMHESSATWALLFFIGAAAPFVALLCVELSVAEKVLAAVLALALLVFVFGRVYDTYAAAEATKVGNEISGWGSREISDPGSLAGGGVEGVAALITALSGLVTSVAGCLTAWVAFKQSRDNRQPPPGSRPANPPSDGRQGNPPSDR</sequence>
<accession>A0A0J7ZB85</accession>
<keyword evidence="2" id="KW-0812">Transmembrane</keyword>
<dbReference type="RefSeq" id="WP_048583025.1">
    <property type="nucleotide sequence ID" value="NZ_LFNT01000025.1"/>
</dbReference>